<evidence type="ECO:0000313" key="5">
    <source>
        <dbReference type="Proteomes" id="UP000515158"/>
    </source>
</evidence>
<protein>
    <submittedName>
        <fullName evidence="6">Uncharacterized protein LOC117640395</fullName>
    </submittedName>
</protein>
<dbReference type="InterPro" id="IPR048365">
    <property type="entry name" value="TNP-like_RNaseH_N"/>
</dbReference>
<name>A0A6P8ZI05_THRPL</name>
<dbReference type="KEGG" id="tpal:117640395"/>
<evidence type="ECO:0000256" key="2">
    <source>
        <dbReference type="SAM" id="MobiDB-lite"/>
    </source>
</evidence>
<dbReference type="OrthoDB" id="6627680at2759"/>
<dbReference type="Pfam" id="PF21788">
    <property type="entry name" value="TNP-like_GBD"/>
    <property type="match status" value="1"/>
</dbReference>
<keyword evidence="1" id="KW-0175">Coiled coil</keyword>
<organism evidence="6">
    <name type="scientific">Thrips palmi</name>
    <name type="common">Melon thrips</name>
    <dbReference type="NCBI Taxonomy" id="161013"/>
    <lineage>
        <taxon>Eukaryota</taxon>
        <taxon>Metazoa</taxon>
        <taxon>Ecdysozoa</taxon>
        <taxon>Arthropoda</taxon>
        <taxon>Hexapoda</taxon>
        <taxon>Insecta</taxon>
        <taxon>Pterygota</taxon>
        <taxon>Neoptera</taxon>
        <taxon>Paraneoptera</taxon>
        <taxon>Thysanoptera</taxon>
        <taxon>Terebrantia</taxon>
        <taxon>Thripoidea</taxon>
        <taxon>Thripidae</taxon>
        <taxon>Thrips</taxon>
    </lineage>
</organism>
<dbReference type="Pfam" id="PF21787">
    <property type="entry name" value="TNP-like_RNaseH_N"/>
    <property type="match status" value="1"/>
</dbReference>
<evidence type="ECO:0000256" key="1">
    <source>
        <dbReference type="SAM" id="Coils"/>
    </source>
</evidence>
<reference evidence="6" key="1">
    <citation type="submission" date="2025-08" db="UniProtKB">
        <authorList>
            <consortium name="RefSeq"/>
        </authorList>
    </citation>
    <scope>IDENTIFICATION</scope>
    <source>
        <tissue evidence="6">Total insect</tissue>
    </source>
</reference>
<proteinExistence type="predicted"/>
<accession>A0A6P8ZI05</accession>
<feature type="region of interest" description="Disordered" evidence="2">
    <location>
        <begin position="21"/>
        <end position="57"/>
    </location>
</feature>
<sequence length="1115" mass="124210">MGPVCIEAHLPSVPLDVAAEEPVTVRVETDSEKGENQPSKNAAQEENPPPKSSQSKNVAAIAQKISQQRVSKLSVLKEAGVEKDGLSDDASKLLRVAHMYKSRLARSEKKLKEANSRLVDLEKPESHARVLSDKISPALNVLLKGELLNGSRHPRGRDWCEESKCLSLVIKSCSRKTYSLLEKMFVLPSSRTIQNVLSRIPLEPGINEGFFDHLARQVETMTPKEKFVSLNWDEFRGQGGLFFNEKKGIIIGFENFGSFGNSNLPADEYLIFLIRSLGPNSNWKMPLAIFFSLSMCPGEILKKMIVLIITKLQNIGLRVAATVCDQGPANQKAMRLLHEEAAKKTGRVEEPEIIVNGQTIVTFWDNPHVFKNIINNWRLDIHNCIEYGPQCKRAYYQHIIDYYEYDKKNFKVGLLTHEQVYPEGKQKMKVKNCTQVAGATVANTIKSYNQLSSHNGGNPILPGADDTANFMLKVDYLFDITNGSAPGDKPKPEQRALVTETSFHHEAWKEMRKEVATWAYIDKEGKRVIIPCLKACQDNLLAYPALWRFLKKEGQYTSLNLRHVTQDCLGNFISQMRATLGPNTHPTCYQVMNAFRTQLINKHVNFSLQKGKNCQDDGAQMLTDMQRLINNKKTLSSDKDESVAGPSQLRAGLETFSHITRGLRAPQIAIEEKFMKANAVIENSAMGAALLARQCLDGNSCRLCENVYTESDPHDSVLKMLKKCGEYHKMQKSVPTPSFHLVQVYQAMTDKFNYIAKTHLDPANMLPRVMVALDDHDFFTDQCPLHGPEMRNKTVQLASRLLIKNYCKRYSAHWEEEKKKIMQCKQAMKKSEKEAKVPKNGGGGRGKKQVEKAATNAPPQPPLPVCELAARQPVCPASRPQQVATPRMPPAATEPPVPVQQTVSRRLQILHQAYNTPVRPRVNAIQQQRAASCTLVPRVMSPVQHTLGRGQIRAVQAAHQVVPPVGRGGTGLQLVAGPRMPAPRIATPATQLHVPVQQPVSRTQQILQQAYETPVPPRVNAILHQRPASCTVVPRVMSPVQHTLGRGQIRAVQAAHQVVPPIARPGPVPRLQLLATPTVPSASAQPPVGSDRQPTAKRKLLQSFVLGPQPTKKKR</sequence>
<dbReference type="InParanoid" id="A0A6P8ZI05"/>
<feature type="coiled-coil region" evidence="1">
    <location>
        <begin position="97"/>
        <end position="124"/>
    </location>
</feature>
<dbReference type="InterPro" id="IPR048366">
    <property type="entry name" value="TNP-like_GBD"/>
</dbReference>
<feature type="region of interest" description="Disordered" evidence="2">
    <location>
        <begin position="828"/>
        <end position="862"/>
    </location>
</feature>
<feature type="region of interest" description="Disordered" evidence="2">
    <location>
        <begin position="1078"/>
        <end position="1115"/>
    </location>
</feature>
<keyword evidence="5" id="KW-1185">Reference proteome</keyword>
<gene>
    <name evidence="6" type="primary">LOC117640395</name>
</gene>
<dbReference type="Proteomes" id="UP000515158">
    <property type="component" value="Unplaced"/>
</dbReference>
<dbReference type="GeneID" id="117640395"/>
<evidence type="ECO:0000313" key="6">
    <source>
        <dbReference type="RefSeq" id="XP_034232764.1"/>
    </source>
</evidence>
<evidence type="ECO:0000259" key="4">
    <source>
        <dbReference type="Pfam" id="PF21788"/>
    </source>
</evidence>
<feature type="domain" description="Transposable element P transposase-like GTP-binding insertion" evidence="4">
    <location>
        <begin position="382"/>
        <end position="486"/>
    </location>
</feature>
<feature type="domain" description="Transposable element P transposase-like RNase H" evidence="3">
    <location>
        <begin position="203"/>
        <end position="337"/>
    </location>
</feature>
<dbReference type="AlphaFoldDB" id="A0A6P8ZI05"/>
<evidence type="ECO:0000259" key="3">
    <source>
        <dbReference type="Pfam" id="PF21787"/>
    </source>
</evidence>
<dbReference type="RefSeq" id="XP_034232764.1">
    <property type="nucleotide sequence ID" value="XM_034376873.1"/>
</dbReference>